<feature type="region of interest" description="Disordered" evidence="1">
    <location>
        <begin position="73"/>
        <end position="144"/>
    </location>
</feature>
<feature type="compositionally biased region" description="Polar residues" evidence="1">
    <location>
        <begin position="123"/>
        <end position="144"/>
    </location>
</feature>
<gene>
    <name evidence="2" type="ORF">VP01_903g1</name>
</gene>
<sequence length="144" mass="15952">TTDSGSNNNTMAKTMHQKLSDLEGLELPWDYDTMHIKCFCHKMALVVNAGLNKLGLEAPPPPKLKKAFLGAVPHSNNLKPIVEEDEDEDIVDEEGSDNEVDTDDVDEGEEDMAEEDNDDKDGNYSTNRASQQSNKKNTSATNRK</sequence>
<dbReference type="PANTHER" id="PTHR47501:SF5">
    <property type="entry name" value="HAT C-TERMINAL DIMERISATION DOMAIN-CONTAINING PROTEIN"/>
    <property type="match status" value="1"/>
</dbReference>
<evidence type="ECO:0000313" key="2">
    <source>
        <dbReference type="EMBL" id="KNZ44554.1"/>
    </source>
</evidence>
<keyword evidence="3" id="KW-1185">Reference proteome</keyword>
<feature type="compositionally biased region" description="Acidic residues" evidence="1">
    <location>
        <begin position="83"/>
        <end position="119"/>
    </location>
</feature>
<dbReference type="OrthoDB" id="10480708at2759"/>
<evidence type="ECO:0000256" key="1">
    <source>
        <dbReference type="SAM" id="MobiDB-lite"/>
    </source>
</evidence>
<feature type="non-terminal residue" evidence="2">
    <location>
        <position position="1"/>
    </location>
</feature>
<dbReference type="Proteomes" id="UP000037035">
    <property type="component" value="Unassembled WGS sequence"/>
</dbReference>
<protein>
    <recommendedName>
        <fullName evidence="4">hAT-like transposase RNase-H fold domain-containing protein</fullName>
    </recommendedName>
</protein>
<dbReference type="PANTHER" id="PTHR47501">
    <property type="entry name" value="TRANSPOSASE-RELATED"/>
    <property type="match status" value="1"/>
</dbReference>
<comment type="caution">
    <text evidence="2">The sequence shown here is derived from an EMBL/GenBank/DDBJ whole genome shotgun (WGS) entry which is preliminary data.</text>
</comment>
<reference evidence="2 3" key="1">
    <citation type="submission" date="2015-08" db="EMBL/GenBank/DDBJ databases">
        <title>Next Generation Sequencing and Analysis of the Genome of Puccinia sorghi L Schw, the Causal Agent of Maize Common Rust.</title>
        <authorList>
            <person name="Rochi L."/>
            <person name="Burguener G."/>
            <person name="Darino M."/>
            <person name="Turjanski A."/>
            <person name="Kreff E."/>
            <person name="Dieguez M.J."/>
            <person name="Sacco F."/>
        </authorList>
    </citation>
    <scope>NUCLEOTIDE SEQUENCE [LARGE SCALE GENOMIC DNA]</scope>
    <source>
        <strain evidence="2 3">RO10H11247</strain>
    </source>
</reference>
<evidence type="ECO:0000313" key="3">
    <source>
        <dbReference type="Proteomes" id="UP000037035"/>
    </source>
</evidence>
<dbReference type="AlphaFoldDB" id="A0A0L6U7Q3"/>
<evidence type="ECO:0008006" key="4">
    <source>
        <dbReference type="Google" id="ProtNLM"/>
    </source>
</evidence>
<dbReference type="EMBL" id="LAVV01014649">
    <property type="protein sequence ID" value="KNZ44554.1"/>
    <property type="molecule type" value="Genomic_DNA"/>
</dbReference>
<proteinExistence type="predicted"/>
<dbReference type="VEuPathDB" id="FungiDB:VP01_903g1"/>
<name>A0A0L6U7Q3_9BASI</name>
<organism evidence="2 3">
    <name type="scientific">Puccinia sorghi</name>
    <dbReference type="NCBI Taxonomy" id="27349"/>
    <lineage>
        <taxon>Eukaryota</taxon>
        <taxon>Fungi</taxon>
        <taxon>Dikarya</taxon>
        <taxon>Basidiomycota</taxon>
        <taxon>Pucciniomycotina</taxon>
        <taxon>Pucciniomycetes</taxon>
        <taxon>Pucciniales</taxon>
        <taxon>Pucciniaceae</taxon>
        <taxon>Puccinia</taxon>
    </lineage>
</organism>
<accession>A0A0L6U7Q3</accession>